<sequence>MSPNGAIRSALGGDVSRKPMVYRNIPPLVKQWRRPIIIAAPRVQRPVQQPGLRGPRTRHAPDQILAHHGSFL</sequence>
<reference evidence="1" key="1">
    <citation type="submission" date="2020-05" db="EMBL/GenBank/DDBJ databases">
        <title>Large-scale comparative analyses of tick genomes elucidate their genetic diversity and vector capacities.</title>
        <authorList>
            <person name="Jia N."/>
            <person name="Wang J."/>
            <person name="Shi W."/>
            <person name="Du L."/>
            <person name="Sun Y."/>
            <person name="Zhan W."/>
            <person name="Jiang J."/>
            <person name="Wang Q."/>
            <person name="Zhang B."/>
            <person name="Ji P."/>
            <person name="Sakyi L.B."/>
            <person name="Cui X."/>
            <person name="Yuan T."/>
            <person name="Jiang B."/>
            <person name="Yang W."/>
            <person name="Lam T.T.-Y."/>
            <person name="Chang Q."/>
            <person name="Ding S."/>
            <person name="Wang X."/>
            <person name="Zhu J."/>
            <person name="Ruan X."/>
            <person name="Zhao L."/>
            <person name="Wei J."/>
            <person name="Que T."/>
            <person name="Du C."/>
            <person name="Cheng J."/>
            <person name="Dai P."/>
            <person name="Han X."/>
            <person name="Huang E."/>
            <person name="Gao Y."/>
            <person name="Liu J."/>
            <person name="Shao H."/>
            <person name="Ye R."/>
            <person name="Li L."/>
            <person name="Wei W."/>
            <person name="Wang X."/>
            <person name="Wang C."/>
            <person name="Yang T."/>
            <person name="Huo Q."/>
            <person name="Li W."/>
            <person name="Guo W."/>
            <person name="Chen H."/>
            <person name="Zhou L."/>
            <person name="Ni X."/>
            <person name="Tian J."/>
            <person name="Zhou Y."/>
            <person name="Sheng Y."/>
            <person name="Liu T."/>
            <person name="Pan Y."/>
            <person name="Xia L."/>
            <person name="Li J."/>
            <person name="Zhao F."/>
            <person name="Cao W."/>
        </authorList>
    </citation>
    <scope>NUCLEOTIDE SEQUENCE</scope>
    <source>
        <strain evidence="1">Dsil-2018</strain>
    </source>
</reference>
<protein>
    <submittedName>
        <fullName evidence="1">Uncharacterized protein</fullName>
    </submittedName>
</protein>
<dbReference type="EMBL" id="CM023470">
    <property type="protein sequence ID" value="KAH7979149.1"/>
    <property type="molecule type" value="Genomic_DNA"/>
</dbReference>
<keyword evidence="2" id="KW-1185">Reference proteome</keyword>
<proteinExistence type="predicted"/>
<accession>A0ACB8DXU2</accession>
<gene>
    <name evidence="1" type="ORF">HPB49_008498</name>
</gene>
<name>A0ACB8DXU2_DERSI</name>
<dbReference type="Proteomes" id="UP000821865">
    <property type="component" value="Chromosome 1"/>
</dbReference>
<evidence type="ECO:0000313" key="1">
    <source>
        <dbReference type="EMBL" id="KAH7979149.1"/>
    </source>
</evidence>
<evidence type="ECO:0000313" key="2">
    <source>
        <dbReference type="Proteomes" id="UP000821865"/>
    </source>
</evidence>
<comment type="caution">
    <text evidence="1">The sequence shown here is derived from an EMBL/GenBank/DDBJ whole genome shotgun (WGS) entry which is preliminary data.</text>
</comment>
<organism evidence="1 2">
    <name type="scientific">Dermacentor silvarum</name>
    <name type="common">Tick</name>
    <dbReference type="NCBI Taxonomy" id="543639"/>
    <lineage>
        <taxon>Eukaryota</taxon>
        <taxon>Metazoa</taxon>
        <taxon>Ecdysozoa</taxon>
        <taxon>Arthropoda</taxon>
        <taxon>Chelicerata</taxon>
        <taxon>Arachnida</taxon>
        <taxon>Acari</taxon>
        <taxon>Parasitiformes</taxon>
        <taxon>Ixodida</taxon>
        <taxon>Ixodoidea</taxon>
        <taxon>Ixodidae</taxon>
        <taxon>Rhipicephalinae</taxon>
        <taxon>Dermacentor</taxon>
    </lineage>
</organism>